<dbReference type="Pfam" id="PF19546">
    <property type="entry name" value="DUF6070"/>
    <property type="match status" value="1"/>
</dbReference>
<accession>A0A9D2G800</accession>
<feature type="signal peptide" evidence="2">
    <location>
        <begin position="1"/>
        <end position="24"/>
    </location>
</feature>
<dbReference type="AlphaFoldDB" id="A0A9D2G800"/>
<dbReference type="Proteomes" id="UP000824116">
    <property type="component" value="Unassembled WGS sequence"/>
</dbReference>
<sequence length="406" mass="46471">MKKKVIVLVIWMLFLMSGCTSETADHSADNSAMDNTASDLSDSGSGAAADIMDESEQLAEEYGEVYRAALKDGTLAQLDTIREIMESLGVSGYAVVDNENQINMIHPEVIREFDDSVKSGQSAETTLLIVTDDGGFVRYDLTVSDGVVQVETSRISWENGVPQAEKLDSYEAYTWKMDEENGYLYIEKEQPAGYDGPIEYTAVRVEPLDEELRELNRKYILPAGYRRTNLFLTDWDETDYGELDFYDLFEEFYFSEYGKEIPYKSDFDKLTYEVPAEEFEAVIGQVIEIEPETLRAYTVYDSGSSSYVYTTRCREDWGHPCFVKPEVIGYEKLDDGTIRLKVSSVSQEDDPEHTFSHEVVIRLLADGGYQYVSNHILTVDYETDFDWYSRRLTVQQWEEKYGFSDE</sequence>
<reference evidence="3" key="2">
    <citation type="submission" date="2021-04" db="EMBL/GenBank/DDBJ databases">
        <authorList>
            <person name="Gilroy R."/>
        </authorList>
    </citation>
    <scope>NUCLEOTIDE SEQUENCE</scope>
    <source>
        <strain evidence="3">CHK196-3914</strain>
    </source>
</reference>
<protein>
    <recommendedName>
        <fullName evidence="5">Lipoprotein</fullName>
    </recommendedName>
</protein>
<name>A0A9D2G800_9FIRM</name>
<reference evidence="3" key="1">
    <citation type="journal article" date="2021" name="PeerJ">
        <title>Extensive microbial diversity within the chicken gut microbiome revealed by metagenomics and culture.</title>
        <authorList>
            <person name="Gilroy R."/>
            <person name="Ravi A."/>
            <person name="Getino M."/>
            <person name="Pursley I."/>
            <person name="Horton D.L."/>
            <person name="Alikhan N.F."/>
            <person name="Baker D."/>
            <person name="Gharbi K."/>
            <person name="Hall N."/>
            <person name="Watson M."/>
            <person name="Adriaenssens E.M."/>
            <person name="Foster-Nyarko E."/>
            <person name="Jarju S."/>
            <person name="Secka A."/>
            <person name="Antonio M."/>
            <person name="Oren A."/>
            <person name="Chaudhuri R.R."/>
            <person name="La Ragione R."/>
            <person name="Hildebrand F."/>
            <person name="Pallen M.J."/>
        </authorList>
    </citation>
    <scope>NUCLEOTIDE SEQUENCE</scope>
    <source>
        <strain evidence="3">CHK196-3914</strain>
    </source>
</reference>
<comment type="caution">
    <text evidence="3">The sequence shown here is derived from an EMBL/GenBank/DDBJ whole genome shotgun (WGS) entry which is preliminary data.</text>
</comment>
<dbReference type="InterPro" id="IPR045714">
    <property type="entry name" value="DUF6070"/>
</dbReference>
<evidence type="ECO:0000256" key="2">
    <source>
        <dbReference type="SAM" id="SignalP"/>
    </source>
</evidence>
<keyword evidence="2" id="KW-0732">Signal</keyword>
<gene>
    <name evidence="3" type="ORF">H9723_01315</name>
</gene>
<feature type="region of interest" description="Disordered" evidence="1">
    <location>
        <begin position="25"/>
        <end position="47"/>
    </location>
</feature>
<feature type="chain" id="PRO_5038558667" description="Lipoprotein" evidence="2">
    <location>
        <begin position="25"/>
        <end position="406"/>
    </location>
</feature>
<evidence type="ECO:0000256" key="1">
    <source>
        <dbReference type="SAM" id="MobiDB-lite"/>
    </source>
</evidence>
<evidence type="ECO:0008006" key="5">
    <source>
        <dbReference type="Google" id="ProtNLM"/>
    </source>
</evidence>
<dbReference type="EMBL" id="DXAY01000030">
    <property type="protein sequence ID" value="HIZ73870.1"/>
    <property type="molecule type" value="Genomic_DNA"/>
</dbReference>
<dbReference type="PROSITE" id="PS51257">
    <property type="entry name" value="PROKAR_LIPOPROTEIN"/>
    <property type="match status" value="1"/>
</dbReference>
<evidence type="ECO:0000313" key="3">
    <source>
        <dbReference type="EMBL" id="HIZ73870.1"/>
    </source>
</evidence>
<feature type="compositionally biased region" description="Low complexity" evidence="1">
    <location>
        <begin position="37"/>
        <end position="47"/>
    </location>
</feature>
<evidence type="ECO:0000313" key="4">
    <source>
        <dbReference type="Proteomes" id="UP000824116"/>
    </source>
</evidence>
<proteinExistence type="predicted"/>
<organism evidence="3 4">
    <name type="scientific">Candidatus Mediterraneibacter stercoravium</name>
    <dbReference type="NCBI Taxonomy" id="2838685"/>
    <lineage>
        <taxon>Bacteria</taxon>
        <taxon>Bacillati</taxon>
        <taxon>Bacillota</taxon>
        <taxon>Clostridia</taxon>
        <taxon>Lachnospirales</taxon>
        <taxon>Lachnospiraceae</taxon>
        <taxon>Mediterraneibacter</taxon>
    </lineage>
</organism>